<keyword evidence="2" id="KW-0472">Membrane</keyword>
<dbReference type="EMBL" id="JABEYC010000131">
    <property type="protein sequence ID" value="KAF4982174.1"/>
    <property type="molecule type" value="Genomic_DNA"/>
</dbReference>
<dbReference type="Proteomes" id="UP000635477">
    <property type="component" value="Unassembled WGS sequence"/>
</dbReference>
<keyword evidence="4" id="KW-1185">Reference proteome</keyword>
<name>A0A8H4URW5_9HYPO</name>
<reference evidence="3" key="2">
    <citation type="submission" date="2020-05" db="EMBL/GenBank/DDBJ databases">
        <authorList>
            <person name="Kim H.-S."/>
            <person name="Proctor R.H."/>
            <person name="Brown D.W."/>
        </authorList>
    </citation>
    <scope>NUCLEOTIDE SEQUENCE</scope>
    <source>
        <strain evidence="3">NRRL 22465</strain>
    </source>
</reference>
<sequence>MIVKFETKVDYVNLRLWCRVAVNERTKEMDFIERIPGSKGEQAIVNNYTVSTDDCWLHLKNSDTEEDLVNSVTFQLSIKTKGEKTYGVDSTSSGTSKASTATAEPQETTTNGTDSADRGGLSSGAGIGIGVALGVLGVAGLVGAFMVLKRRRQKATKHSGHHMEEEKSELFGTPVNTAWGKQSVQSPGGNSMVISELDSRQLAMEMPTP</sequence>
<feature type="compositionally biased region" description="Low complexity" evidence="1">
    <location>
        <begin position="90"/>
        <end position="103"/>
    </location>
</feature>
<evidence type="ECO:0000313" key="3">
    <source>
        <dbReference type="EMBL" id="KAF4982174.1"/>
    </source>
</evidence>
<gene>
    <name evidence="3" type="ORF">FZEAL_2151</name>
</gene>
<reference evidence="3" key="1">
    <citation type="journal article" date="2020" name="BMC Genomics">
        <title>Correction to: Identification and distribution of gene clusters required for synthesis of sphingolipid metabolism inhibitors in diverse species of the filamentous fungus Fusarium.</title>
        <authorList>
            <person name="Kim H.S."/>
            <person name="Lohmar J.M."/>
            <person name="Busman M."/>
            <person name="Brown D.W."/>
            <person name="Naumann T.A."/>
            <person name="Divon H.H."/>
            <person name="Lysoe E."/>
            <person name="Uhlig S."/>
            <person name="Proctor R.H."/>
        </authorList>
    </citation>
    <scope>NUCLEOTIDE SEQUENCE</scope>
    <source>
        <strain evidence="3">NRRL 22465</strain>
    </source>
</reference>
<evidence type="ECO:0008006" key="5">
    <source>
        <dbReference type="Google" id="ProtNLM"/>
    </source>
</evidence>
<accession>A0A8H4URW5</accession>
<evidence type="ECO:0000256" key="1">
    <source>
        <dbReference type="SAM" id="MobiDB-lite"/>
    </source>
</evidence>
<evidence type="ECO:0000313" key="4">
    <source>
        <dbReference type="Proteomes" id="UP000635477"/>
    </source>
</evidence>
<feature type="compositionally biased region" description="Polar residues" evidence="1">
    <location>
        <begin position="105"/>
        <end position="114"/>
    </location>
</feature>
<feature type="transmembrane region" description="Helical" evidence="2">
    <location>
        <begin position="125"/>
        <end position="148"/>
    </location>
</feature>
<keyword evidence="2" id="KW-1133">Transmembrane helix</keyword>
<feature type="region of interest" description="Disordered" evidence="1">
    <location>
        <begin position="85"/>
        <end position="119"/>
    </location>
</feature>
<dbReference type="AlphaFoldDB" id="A0A8H4URW5"/>
<protein>
    <recommendedName>
        <fullName evidence="5">Mid2 domain-containing protein</fullName>
    </recommendedName>
</protein>
<proteinExistence type="predicted"/>
<organism evidence="3 4">
    <name type="scientific">Fusarium zealandicum</name>
    <dbReference type="NCBI Taxonomy" id="1053134"/>
    <lineage>
        <taxon>Eukaryota</taxon>
        <taxon>Fungi</taxon>
        <taxon>Dikarya</taxon>
        <taxon>Ascomycota</taxon>
        <taxon>Pezizomycotina</taxon>
        <taxon>Sordariomycetes</taxon>
        <taxon>Hypocreomycetidae</taxon>
        <taxon>Hypocreales</taxon>
        <taxon>Nectriaceae</taxon>
        <taxon>Fusarium</taxon>
        <taxon>Fusarium staphyleae species complex</taxon>
    </lineage>
</organism>
<comment type="caution">
    <text evidence="3">The sequence shown here is derived from an EMBL/GenBank/DDBJ whole genome shotgun (WGS) entry which is preliminary data.</text>
</comment>
<evidence type="ECO:0000256" key="2">
    <source>
        <dbReference type="SAM" id="Phobius"/>
    </source>
</evidence>
<keyword evidence="2" id="KW-0812">Transmembrane</keyword>